<dbReference type="Pfam" id="PF03885">
    <property type="entry name" value="DUF327"/>
    <property type="match status" value="1"/>
</dbReference>
<evidence type="ECO:0000313" key="3">
    <source>
        <dbReference type="Proteomes" id="UP000032076"/>
    </source>
</evidence>
<dbReference type="Proteomes" id="UP000032076">
    <property type="component" value="Unassembled WGS sequence"/>
</dbReference>
<evidence type="ECO:0000313" key="2">
    <source>
        <dbReference type="EMBL" id="KIO73645.1"/>
    </source>
</evidence>
<dbReference type="PATRIC" id="fig|35841.7.peg.659"/>
<dbReference type="AlphaFoldDB" id="A0A090IPE2"/>
<proteinExistence type="predicted"/>
<dbReference type="OrthoDB" id="1680946at2"/>
<dbReference type="EMBL" id="JXLU01000029">
    <property type="protein sequence ID" value="KIO73645.1"/>
    <property type="molecule type" value="Genomic_DNA"/>
</dbReference>
<dbReference type="Proteomes" id="UP000040576">
    <property type="component" value="Unassembled WGS sequence"/>
</dbReference>
<dbReference type="InterPro" id="IPR005585">
    <property type="entry name" value="DUF327"/>
</dbReference>
<sequence length="146" mass="16618">MKVNQNLHLSPESLQKDIKFQGQGSINFQELIKMQNEKLQSGNLHALLSEIEKAGDRLAKSRNFRDLTKYKNLIQNFIKEAVNLGIGLKKSNTWDSGGQSRILQIIEKIDKKIIELTDEILTKETENIKILSIIGEIKGLIVNLYT</sequence>
<evidence type="ECO:0000313" key="4">
    <source>
        <dbReference type="Proteomes" id="UP000040576"/>
    </source>
</evidence>
<evidence type="ECO:0000313" key="1">
    <source>
        <dbReference type="EMBL" id="CED99901.1"/>
    </source>
</evidence>
<dbReference type="SUPFAM" id="SSF158397">
    <property type="entry name" value="TM1646-like"/>
    <property type="match status" value="1"/>
</dbReference>
<organism evidence="1 4">
    <name type="scientific">Caldibacillus thermoamylovorans</name>
    <dbReference type="NCBI Taxonomy" id="35841"/>
    <lineage>
        <taxon>Bacteria</taxon>
        <taxon>Bacillati</taxon>
        <taxon>Bacillota</taxon>
        <taxon>Bacilli</taxon>
        <taxon>Bacillales</taxon>
        <taxon>Bacillaceae</taxon>
        <taxon>Caldibacillus</taxon>
    </lineage>
</organism>
<reference evidence="2 3" key="2">
    <citation type="submission" date="2015-01" db="EMBL/GenBank/DDBJ databases">
        <title>Draft Genome Sequences of Four Bacillus thermoamylovorans Strains, Isolated From Food Products.</title>
        <authorList>
            <person name="Krawcyk A.O."/>
            <person name="Berendsen E.M."/>
            <person name="Eijlander R.T."/>
            <person name="de Jong A."/>
            <person name="Wells-Bennik M."/>
            <person name="Kuipers O.P."/>
        </authorList>
    </citation>
    <scope>NUCLEOTIDE SEQUENCE [LARGE SCALE GENOMIC DNA]</scope>
    <source>
        <strain evidence="2 3">B4167</strain>
    </source>
</reference>
<dbReference type="RefSeq" id="WP_034766801.1">
    <property type="nucleotide sequence ID" value="NZ_CCRF01000001.1"/>
</dbReference>
<dbReference type="EMBL" id="CCRF01000001">
    <property type="protein sequence ID" value="CED99901.1"/>
    <property type="molecule type" value="Genomic_DNA"/>
</dbReference>
<accession>A0A090IPE2</accession>
<dbReference type="InterPro" id="IPR024042">
    <property type="entry name" value="TM1646-like_dom_sf"/>
</dbReference>
<protein>
    <submittedName>
        <fullName evidence="1">Uncharacterized protein</fullName>
    </submittedName>
</protein>
<reference evidence="1 4" key="1">
    <citation type="submission" date="2014-07" db="EMBL/GenBank/DDBJ databases">
        <authorList>
            <person name="Wibberg Daniel"/>
        </authorList>
    </citation>
    <scope>NUCLEOTIDE SEQUENCE [LARGE SCALE GENOMIC DNA]</scope>
</reference>
<dbReference type="Gene3D" id="1.20.120.490">
    <property type="entry name" value="Hypothetical protein TM1646-like domain"/>
    <property type="match status" value="1"/>
</dbReference>
<keyword evidence="4" id="KW-1185">Reference proteome</keyword>
<dbReference type="GeneID" id="92959190"/>
<gene>
    <name evidence="2" type="ORF">B4167_0063</name>
    <name evidence="1" type="ORF">BT1A1_0029</name>
</gene>
<name>A0A090IPE2_9BACI</name>
<dbReference type="KEGG" id="bthv:CQJ30_00175"/>